<organism evidence="1 2">
    <name type="scientific">[Clostridium] fimetarium</name>
    <dbReference type="NCBI Taxonomy" id="99656"/>
    <lineage>
        <taxon>Bacteria</taxon>
        <taxon>Bacillati</taxon>
        <taxon>Bacillota</taxon>
        <taxon>Clostridia</taxon>
        <taxon>Lachnospirales</taxon>
        <taxon>Lachnospiraceae</taxon>
    </lineage>
</organism>
<evidence type="ECO:0000313" key="1">
    <source>
        <dbReference type="EMBL" id="SEW31983.1"/>
    </source>
</evidence>
<name>A0A1I0QWG9_9FIRM</name>
<accession>A0A1I0QWG9</accession>
<sequence length="206" mass="23485">MKVLWVLMLVAFVLGMLSKIIVGSIYGSMTRENSNNSLVKQIRLKYDNCRKLDIRINNVNVFVEKALENYRFCGFSLNGLNNISKEMEYICISLGIINALVFQNNFSAVTFGLGIGTLSAIAIKLLEQIVDADNQKRSVIVELVDYLDNTTVHRESMKDNALKHFSKEASTEFNKLNKNFEKIESTVTRSPMDNRILEEILEEYLT</sequence>
<dbReference type="AlphaFoldDB" id="A0A1I0QWG9"/>
<dbReference type="OrthoDB" id="9800316at2"/>
<reference evidence="1 2" key="1">
    <citation type="submission" date="2016-10" db="EMBL/GenBank/DDBJ databases">
        <authorList>
            <person name="de Groot N.N."/>
        </authorList>
    </citation>
    <scope>NUCLEOTIDE SEQUENCE [LARGE SCALE GENOMIC DNA]</scope>
    <source>
        <strain evidence="1 2">DSM 9179</strain>
    </source>
</reference>
<dbReference type="Proteomes" id="UP000199701">
    <property type="component" value="Unassembled WGS sequence"/>
</dbReference>
<dbReference type="RefSeq" id="WP_092454629.1">
    <property type="nucleotide sequence ID" value="NZ_FOJI01000009.1"/>
</dbReference>
<proteinExistence type="predicted"/>
<protein>
    <submittedName>
        <fullName evidence="1">Uncharacterized protein</fullName>
    </submittedName>
</protein>
<dbReference type="EMBL" id="FOJI01000009">
    <property type="protein sequence ID" value="SEW31983.1"/>
    <property type="molecule type" value="Genomic_DNA"/>
</dbReference>
<gene>
    <name evidence="1" type="ORF">SAMN05421659_109207</name>
</gene>
<dbReference type="STRING" id="99656.SAMN05421659_109207"/>
<evidence type="ECO:0000313" key="2">
    <source>
        <dbReference type="Proteomes" id="UP000199701"/>
    </source>
</evidence>
<keyword evidence="2" id="KW-1185">Reference proteome</keyword>